<dbReference type="EMBL" id="VSSQ01010026">
    <property type="protein sequence ID" value="MPM43243.1"/>
    <property type="molecule type" value="Genomic_DNA"/>
</dbReference>
<comment type="subcellular location">
    <subcellularLocation>
        <location evidence="1">Cell outer membrane</location>
    </subcellularLocation>
</comment>
<dbReference type="InterPro" id="IPR011990">
    <property type="entry name" value="TPR-like_helical_dom_sf"/>
</dbReference>
<evidence type="ECO:0000256" key="1">
    <source>
        <dbReference type="ARBA" id="ARBA00004442"/>
    </source>
</evidence>
<proteinExistence type="predicted"/>
<keyword evidence="4" id="KW-0998">Cell outer membrane</keyword>
<organism evidence="7">
    <name type="scientific">bioreactor metagenome</name>
    <dbReference type="NCBI Taxonomy" id="1076179"/>
    <lineage>
        <taxon>unclassified sequences</taxon>
        <taxon>metagenomes</taxon>
        <taxon>ecological metagenomes</taxon>
    </lineage>
</organism>
<dbReference type="InterPro" id="IPR033985">
    <property type="entry name" value="SusD-like_N"/>
</dbReference>
<evidence type="ECO:0000256" key="2">
    <source>
        <dbReference type="ARBA" id="ARBA00022729"/>
    </source>
</evidence>
<gene>
    <name evidence="7" type="ORF">SDC9_89916</name>
</gene>
<feature type="domain" description="SusD-like N-terminal" evidence="6">
    <location>
        <begin position="54"/>
        <end position="210"/>
    </location>
</feature>
<reference evidence="7" key="1">
    <citation type="submission" date="2019-08" db="EMBL/GenBank/DDBJ databases">
        <authorList>
            <person name="Kucharzyk K."/>
            <person name="Murdoch R.W."/>
            <person name="Higgins S."/>
            <person name="Loffler F."/>
        </authorList>
    </citation>
    <scope>NUCLEOTIDE SEQUENCE</scope>
</reference>
<keyword evidence="2" id="KW-0732">Signal</keyword>
<dbReference type="PROSITE" id="PS51257">
    <property type="entry name" value="PROKAR_LIPOPROTEIN"/>
    <property type="match status" value="1"/>
</dbReference>
<dbReference type="InterPro" id="IPR012944">
    <property type="entry name" value="SusD_RagB_dom"/>
</dbReference>
<dbReference type="SUPFAM" id="SSF48452">
    <property type="entry name" value="TPR-like"/>
    <property type="match status" value="1"/>
</dbReference>
<evidence type="ECO:0000256" key="3">
    <source>
        <dbReference type="ARBA" id="ARBA00023136"/>
    </source>
</evidence>
<protein>
    <recommendedName>
        <fullName evidence="8">RagB/SusD family nutrient uptake outer membrane protein</fullName>
    </recommendedName>
</protein>
<dbReference type="Pfam" id="PF07980">
    <property type="entry name" value="SusD_RagB"/>
    <property type="match status" value="1"/>
</dbReference>
<dbReference type="Pfam" id="PF14322">
    <property type="entry name" value="SusD-like_3"/>
    <property type="match status" value="1"/>
</dbReference>
<keyword evidence="3" id="KW-0472">Membrane</keyword>
<evidence type="ECO:0008006" key="8">
    <source>
        <dbReference type="Google" id="ProtNLM"/>
    </source>
</evidence>
<sequence length="566" mass="64845">MNKIKIFLMLLFFGAIFGACEKILEPDKDNQYMLDRVLNDPAFAEGILLRAYQLLPSEYTQEDVATDNAVSNNKSNGYLRMATGEWSAIYNPVSVWTDSYNALFNINYFLSVVDKVNWSWQSETRKEMFAKRFKGEALALRAYFHMRLLIHHGGINNEGNLLGIPLATEVIGVKENNWKLKRSTYQECIDQINNDFDQAFMLLPYVWQKYPDDLNKQTVLGEQNINRIQGKIIKALQARLALYTSSPAFNQGSYNQEKCREAAEIAGQLLVEIGGTGGMDPKGNIFYDKDDDPTNAEILWKNNYGVSNNREIDNFPPSLYGKGNINPTQNLVDIFPMVNGYPITHSLSEFDATNPYKKRDPRLKAYIVYNGNTLGAYSIKTSIDDQVNGLNKTTASTRTGYYLLKLLRTDVNLNPTVFSTKRHFYTHIRYTELFLIYAEAANEVWGPDGDPKNYGFTARSILASIRKRAGITASDPYLASLSNKGEIGELIRNERRIELCFEGFRFWDIRRWKNNLNETAKGVEISGNTYNYIDVEKRKFENYMYYGPLPNNEINKYEGLTQNQGW</sequence>
<evidence type="ECO:0000256" key="4">
    <source>
        <dbReference type="ARBA" id="ARBA00023237"/>
    </source>
</evidence>
<evidence type="ECO:0000313" key="7">
    <source>
        <dbReference type="EMBL" id="MPM43243.1"/>
    </source>
</evidence>
<feature type="domain" description="RagB/SusD" evidence="5">
    <location>
        <begin position="300"/>
        <end position="566"/>
    </location>
</feature>
<accession>A0A644ZX79</accession>
<dbReference type="AlphaFoldDB" id="A0A644ZX79"/>
<comment type="caution">
    <text evidence="7">The sequence shown here is derived from an EMBL/GenBank/DDBJ whole genome shotgun (WGS) entry which is preliminary data.</text>
</comment>
<evidence type="ECO:0000259" key="5">
    <source>
        <dbReference type="Pfam" id="PF07980"/>
    </source>
</evidence>
<evidence type="ECO:0000259" key="6">
    <source>
        <dbReference type="Pfam" id="PF14322"/>
    </source>
</evidence>
<dbReference type="GO" id="GO:0009279">
    <property type="term" value="C:cell outer membrane"/>
    <property type="evidence" value="ECO:0007669"/>
    <property type="project" value="UniProtKB-SubCell"/>
</dbReference>
<dbReference type="Gene3D" id="1.25.40.390">
    <property type="match status" value="1"/>
</dbReference>
<name>A0A644ZX79_9ZZZZ</name>